<proteinExistence type="predicted"/>
<name>A0A5B7G1F1_PORTR</name>
<dbReference type="Proteomes" id="UP000324222">
    <property type="component" value="Unassembled WGS sequence"/>
</dbReference>
<sequence length="109" mass="12197">MVKLRPSTERVVVNSLAKYTPQPVHLIASRHSEHLSLHSGVVLLLAQHHLSMTHSPDPLQLCRCRSSGSLHFTAFRSCKFMGRYEDYFTPLLAAAPLLCTEVTLMFPPA</sequence>
<organism evidence="1 2">
    <name type="scientific">Portunus trituberculatus</name>
    <name type="common">Swimming crab</name>
    <name type="synonym">Neptunus trituberculatus</name>
    <dbReference type="NCBI Taxonomy" id="210409"/>
    <lineage>
        <taxon>Eukaryota</taxon>
        <taxon>Metazoa</taxon>
        <taxon>Ecdysozoa</taxon>
        <taxon>Arthropoda</taxon>
        <taxon>Crustacea</taxon>
        <taxon>Multicrustacea</taxon>
        <taxon>Malacostraca</taxon>
        <taxon>Eumalacostraca</taxon>
        <taxon>Eucarida</taxon>
        <taxon>Decapoda</taxon>
        <taxon>Pleocyemata</taxon>
        <taxon>Brachyura</taxon>
        <taxon>Eubrachyura</taxon>
        <taxon>Portunoidea</taxon>
        <taxon>Portunidae</taxon>
        <taxon>Portuninae</taxon>
        <taxon>Portunus</taxon>
    </lineage>
</organism>
<gene>
    <name evidence="1" type="ORF">E2C01_045229</name>
</gene>
<reference evidence="1 2" key="1">
    <citation type="submission" date="2019-05" db="EMBL/GenBank/DDBJ databases">
        <title>Another draft genome of Portunus trituberculatus and its Hox gene families provides insights of decapod evolution.</title>
        <authorList>
            <person name="Jeong J.-H."/>
            <person name="Song I."/>
            <person name="Kim S."/>
            <person name="Choi T."/>
            <person name="Kim D."/>
            <person name="Ryu S."/>
            <person name="Kim W."/>
        </authorList>
    </citation>
    <scope>NUCLEOTIDE SEQUENCE [LARGE SCALE GENOMIC DNA]</scope>
    <source>
        <tissue evidence="1">Muscle</tissue>
    </source>
</reference>
<keyword evidence="2" id="KW-1185">Reference proteome</keyword>
<accession>A0A5B7G1F1</accession>
<evidence type="ECO:0000313" key="1">
    <source>
        <dbReference type="EMBL" id="MPC51385.1"/>
    </source>
</evidence>
<evidence type="ECO:0000313" key="2">
    <source>
        <dbReference type="Proteomes" id="UP000324222"/>
    </source>
</evidence>
<protein>
    <submittedName>
        <fullName evidence="1">Uncharacterized protein</fullName>
    </submittedName>
</protein>
<dbReference type="EMBL" id="VSRR010010140">
    <property type="protein sequence ID" value="MPC51385.1"/>
    <property type="molecule type" value="Genomic_DNA"/>
</dbReference>
<dbReference type="AlphaFoldDB" id="A0A5B7G1F1"/>
<comment type="caution">
    <text evidence="1">The sequence shown here is derived from an EMBL/GenBank/DDBJ whole genome shotgun (WGS) entry which is preliminary data.</text>
</comment>